<proteinExistence type="predicted"/>
<protein>
    <recommendedName>
        <fullName evidence="4">AttH domain-containing protein</fullName>
    </recommendedName>
</protein>
<keyword evidence="3" id="KW-1185">Reference proteome</keyword>
<feature type="signal peptide" evidence="1">
    <location>
        <begin position="1"/>
        <end position="20"/>
    </location>
</feature>
<comment type="caution">
    <text evidence="2">The sequence shown here is derived from an EMBL/GenBank/DDBJ whole genome shotgun (WGS) entry which is preliminary data.</text>
</comment>
<dbReference type="Proteomes" id="UP000690515">
    <property type="component" value="Unassembled WGS sequence"/>
</dbReference>
<evidence type="ECO:0000313" key="3">
    <source>
        <dbReference type="Proteomes" id="UP000690515"/>
    </source>
</evidence>
<accession>A0ABS5ZGT1</accession>
<feature type="chain" id="PRO_5045252076" description="AttH domain-containing protein" evidence="1">
    <location>
        <begin position="21"/>
        <end position="351"/>
    </location>
</feature>
<keyword evidence="1" id="KW-0732">Signal</keyword>
<name>A0ABS5ZGT1_9GAMM</name>
<reference evidence="2 3" key="1">
    <citation type="submission" date="2021-04" db="EMBL/GenBank/DDBJ databases">
        <authorList>
            <person name="Pira H."/>
            <person name="Risdian C."/>
            <person name="Wink J."/>
        </authorList>
    </citation>
    <scope>NUCLEOTIDE SEQUENCE [LARGE SCALE GENOMIC DNA]</scope>
    <source>
        <strain evidence="2 3">WH53</strain>
    </source>
</reference>
<organism evidence="2 3">
    <name type="scientific">Zooshikella harenae</name>
    <dbReference type="NCBI Taxonomy" id="2827238"/>
    <lineage>
        <taxon>Bacteria</taxon>
        <taxon>Pseudomonadati</taxon>
        <taxon>Pseudomonadota</taxon>
        <taxon>Gammaproteobacteria</taxon>
        <taxon>Oceanospirillales</taxon>
        <taxon>Zooshikellaceae</taxon>
        <taxon>Zooshikella</taxon>
    </lineage>
</organism>
<gene>
    <name evidence="2" type="ORF">KCG35_19570</name>
</gene>
<evidence type="ECO:0008006" key="4">
    <source>
        <dbReference type="Google" id="ProtNLM"/>
    </source>
</evidence>
<sequence length="351" mass="40502">MFKKIYILSCLYFFISLVYATTLEDIKPHTPNKKPWSEQWFYYLNDPDVGYFKVSLQTYIMPDANEMKEKGYVHFVFAPKNGVMKVFDYYFDEVILYAAEKGSDSFRYYIPGYVDATDNQVTLMFPDFTFSFIYTGKHKHYWGGHNPGQTPFGFIMDLPFVEPNWFVFSMGTPSEYSYSDQSMSYSSNGTVYLDKGWYTQEGAASNFYLLGMNDLQQFMITGASIGHLTTELWAGRYLSGRLNLILYPAISGLSMKRVINECNGTLQAEFKKLTQTIRVTARADKSDFYRSDIPTIKVFNAKYPYRKSMMATIDVSVYQFGRLREHVSFPQGLLEFSGKPICEEGGIYAND</sequence>
<dbReference type="RefSeq" id="WP_215821559.1">
    <property type="nucleotide sequence ID" value="NZ_JAGSOY010000070.1"/>
</dbReference>
<evidence type="ECO:0000313" key="2">
    <source>
        <dbReference type="EMBL" id="MBU2713271.1"/>
    </source>
</evidence>
<dbReference type="EMBL" id="JAGSOY010000070">
    <property type="protein sequence ID" value="MBU2713271.1"/>
    <property type="molecule type" value="Genomic_DNA"/>
</dbReference>
<evidence type="ECO:0000256" key="1">
    <source>
        <dbReference type="SAM" id="SignalP"/>
    </source>
</evidence>